<dbReference type="AlphaFoldDB" id="A0A631MSJ8"/>
<sequence length="20" mass="2054">MRIEVTIAKTSPLPAGAIDA</sequence>
<name>A0A631MSJ8_SALTM</name>
<reference evidence="1" key="1">
    <citation type="journal article" date="2018" name="Genome Biol.">
        <title>SKESA: strategic k-mer extension for scrupulous assemblies.</title>
        <authorList>
            <person name="Souvorov A."/>
            <person name="Agarwala R."/>
            <person name="Lipman D.J."/>
        </authorList>
    </citation>
    <scope>NUCLEOTIDE SEQUENCE</scope>
    <source>
        <strain evidence="1">A16083</strain>
    </source>
</reference>
<protein>
    <submittedName>
        <fullName evidence="1">DNA damage-inducible protein I</fullName>
    </submittedName>
</protein>
<comment type="caution">
    <text evidence="1">The sequence shown here is derived from an EMBL/GenBank/DDBJ whole genome shotgun (WGS) entry which is preliminary data.</text>
</comment>
<gene>
    <name evidence="1" type="ORF">G0L00_004042</name>
</gene>
<reference evidence="1" key="2">
    <citation type="submission" date="2019-08" db="EMBL/GenBank/DDBJ databases">
        <authorList>
            <consortium name="NCBI Pathogen Detection Project"/>
        </authorList>
    </citation>
    <scope>NUCLEOTIDE SEQUENCE</scope>
    <source>
        <strain evidence="1">A16083</strain>
    </source>
</reference>
<accession>A0A631MSJ8</accession>
<dbReference type="EMBL" id="DAAZCZ010000084">
    <property type="protein sequence ID" value="HAG6996318.1"/>
    <property type="molecule type" value="Genomic_DNA"/>
</dbReference>
<feature type="non-terminal residue" evidence="1">
    <location>
        <position position="20"/>
    </location>
</feature>
<organism evidence="1">
    <name type="scientific">Salmonella typhimurium</name>
    <dbReference type="NCBI Taxonomy" id="90371"/>
    <lineage>
        <taxon>Bacteria</taxon>
        <taxon>Pseudomonadati</taxon>
        <taxon>Pseudomonadota</taxon>
        <taxon>Gammaproteobacteria</taxon>
        <taxon>Enterobacterales</taxon>
        <taxon>Enterobacteriaceae</taxon>
        <taxon>Salmonella</taxon>
    </lineage>
</organism>
<evidence type="ECO:0000313" key="1">
    <source>
        <dbReference type="EMBL" id="HAG6996318.1"/>
    </source>
</evidence>
<proteinExistence type="predicted"/>